<dbReference type="EMBL" id="CP001085">
    <property type="protein sequence ID" value="ADD79801.1"/>
    <property type="molecule type" value="Genomic_DNA"/>
</dbReference>
<keyword evidence="5 6" id="KW-0687">Ribonucleoprotein</keyword>
<name>D4G878_RIEPU</name>
<dbReference type="InterPro" id="IPR018258">
    <property type="entry name" value="Ribosomal_bL21_CS"/>
</dbReference>
<organism evidence="8 9">
    <name type="scientific">Riesia pediculicola (strain USDA)</name>
    <dbReference type="NCBI Taxonomy" id="515618"/>
    <lineage>
        <taxon>Bacteria</taxon>
        <taxon>Pseudomonadati</taxon>
        <taxon>Pseudomonadota</taxon>
        <taxon>Gammaproteobacteria</taxon>
        <taxon>Enterobacterales</taxon>
        <taxon>Enterobacteriaceae</taxon>
        <taxon>Candidatus Riesia</taxon>
    </lineage>
</organism>
<evidence type="ECO:0000256" key="1">
    <source>
        <dbReference type="ARBA" id="ARBA00008563"/>
    </source>
</evidence>
<dbReference type="STRING" id="515618.RIEPE_0283"/>
<dbReference type="OrthoDB" id="9813334at2"/>
<dbReference type="GO" id="GO:0006412">
    <property type="term" value="P:translation"/>
    <property type="evidence" value="ECO:0007669"/>
    <property type="project" value="UniProtKB-UniRule"/>
</dbReference>
<comment type="subunit">
    <text evidence="6">Part of the 50S ribosomal subunit. Contacts protein L20.</text>
</comment>
<dbReference type="eggNOG" id="COG0261">
    <property type="taxonomic scope" value="Bacteria"/>
</dbReference>
<dbReference type="InterPro" id="IPR028909">
    <property type="entry name" value="bL21-like"/>
</dbReference>
<evidence type="ECO:0000313" key="8">
    <source>
        <dbReference type="EMBL" id="ADD79801.1"/>
    </source>
</evidence>
<reference evidence="8" key="1">
    <citation type="submission" date="2008-05" db="EMBL/GenBank/DDBJ databases">
        <title>Genome sequence of Riesia pediculicola USDA.</title>
        <authorList>
            <person name="Kirkness E.F."/>
        </authorList>
    </citation>
    <scope>NUCLEOTIDE SEQUENCE [LARGE SCALE GENOMIC DNA]</scope>
    <source>
        <strain evidence="8">USDA</strain>
    </source>
</reference>
<proteinExistence type="inferred from homology"/>
<evidence type="ECO:0000256" key="2">
    <source>
        <dbReference type="ARBA" id="ARBA00022730"/>
    </source>
</evidence>
<dbReference type="NCBIfam" id="TIGR00061">
    <property type="entry name" value="L21"/>
    <property type="match status" value="1"/>
</dbReference>
<gene>
    <name evidence="6 8" type="primary">rplU</name>
    <name evidence="8" type="ordered locus">RIEPE_0283</name>
</gene>
<keyword evidence="4 6" id="KW-0689">Ribosomal protein</keyword>
<dbReference type="InterPro" id="IPR001787">
    <property type="entry name" value="Ribosomal_bL21"/>
</dbReference>
<dbReference type="SUPFAM" id="SSF141091">
    <property type="entry name" value="L21p-like"/>
    <property type="match status" value="1"/>
</dbReference>
<dbReference type="RefSeq" id="WP_013087783.1">
    <property type="nucleotide sequence ID" value="NC_014109.1"/>
</dbReference>
<accession>D4G878</accession>
<dbReference type="HOGENOM" id="CLU_061463_3_3_6"/>
<evidence type="ECO:0000256" key="7">
    <source>
        <dbReference type="RuleBase" id="RU000562"/>
    </source>
</evidence>
<evidence type="ECO:0000313" key="9">
    <source>
        <dbReference type="Proteomes" id="UP000001700"/>
    </source>
</evidence>
<dbReference type="PROSITE" id="PS01169">
    <property type="entry name" value="RIBOSOMAL_L21"/>
    <property type="match status" value="1"/>
</dbReference>
<dbReference type="HAMAP" id="MF_01363">
    <property type="entry name" value="Ribosomal_bL21"/>
    <property type="match status" value="1"/>
</dbReference>
<sequence length="103" mass="12323">MYIIFQKNFKQYLVKVGSYLKVDRLKNKINSLVEFNQILSIYDKKIIKIGDPFVPHAKVIVKVISHLQGKKIKIIKFRRRKHSKKKQGHRQKFTLIKIEKISF</sequence>
<comment type="similarity">
    <text evidence="1 6 7">Belongs to the bacterial ribosomal protein bL21 family.</text>
</comment>
<evidence type="ECO:0000256" key="6">
    <source>
        <dbReference type="HAMAP-Rule" id="MF_01363"/>
    </source>
</evidence>
<dbReference type="GO" id="GO:0003735">
    <property type="term" value="F:structural constituent of ribosome"/>
    <property type="evidence" value="ECO:0007669"/>
    <property type="project" value="InterPro"/>
</dbReference>
<dbReference type="Pfam" id="PF00829">
    <property type="entry name" value="Ribosomal_L21p"/>
    <property type="match status" value="1"/>
</dbReference>
<dbReference type="Proteomes" id="UP000001700">
    <property type="component" value="Chromosome"/>
</dbReference>
<keyword evidence="2 6" id="KW-0699">rRNA-binding</keyword>
<dbReference type="AlphaFoldDB" id="D4G878"/>
<dbReference type="InterPro" id="IPR036164">
    <property type="entry name" value="bL21-like_sf"/>
</dbReference>
<protein>
    <recommendedName>
        <fullName evidence="6">Large ribosomal subunit protein bL21</fullName>
    </recommendedName>
</protein>
<keyword evidence="9" id="KW-1185">Reference proteome</keyword>
<comment type="function">
    <text evidence="6 7">This protein binds to 23S rRNA in the presence of protein L20.</text>
</comment>
<dbReference type="PANTHER" id="PTHR21349:SF0">
    <property type="entry name" value="LARGE RIBOSOMAL SUBUNIT PROTEIN BL21M"/>
    <property type="match status" value="1"/>
</dbReference>
<evidence type="ECO:0000256" key="3">
    <source>
        <dbReference type="ARBA" id="ARBA00022884"/>
    </source>
</evidence>
<dbReference type="KEGG" id="rip:RIEPE_0283"/>
<dbReference type="GO" id="GO:0019843">
    <property type="term" value="F:rRNA binding"/>
    <property type="evidence" value="ECO:0007669"/>
    <property type="project" value="UniProtKB-UniRule"/>
</dbReference>
<dbReference type="GO" id="GO:0005840">
    <property type="term" value="C:ribosome"/>
    <property type="evidence" value="ECO:0007669"/>
    <property type="project" value="UniProtKB-KW"/>
</dbReference>
<dbReference type="GO" id="GO:0005737">
    <property type="term" value="C:cytoplasm"/>
    <property type="evidence" value="ECO:0007669"/>
    <property type="project" value="UniProtKB-ARBA"/>
</dbReference>
<dbReference type="PANTHER" id="PTHR21349">
    <property type="entry name" value="50S RIBOSOMAL PROTEIN L21"/>
    <property type="match status" value="1"/>
</dbReference>
<dbReference type="GO" id="GO:1990904">
    <property type="term" value="C:ribonucleoprotein complex"/>
    <property type="evidence" value="ECO:0007669"/>
    <property type="project" value="UniProtKB-KW"/>
</dbReference>
<evidence type="ECO:0000256" key="5">
    <source>
        <dbReference type="ARBA" id="ARBA00023274"/>
    </source>
</evidence>
<keyword evidence="3 6" id="KW-0694">RNA-binding</keyword>
<evidence type="ECO:0000256" key="4">
    <source>
        <dbReference type="ARBA" id="ARBA00022980"/>
    </source>
</evidence>